<dbReference type="GeneID" id="63801521"/>
<dbReference type="PROSITE" id="PS50011">
    <property type="entry name" value="PROTEIN_KINASE_DOM"/>
    <property type="match status" value="1"/>
</dbReference>
<sequence length="254" mass="28958">MDMEYLGVRETTAFYLADDGILVREEKGDRLVALDETLLRVEEVPELRAYPLLTQAPPATYLQVPCVPMNSPWGFNCKNSMRREIRNLTEIRHPSIPTIHGYRVVRGYILGLCIDKYDVALHQMLEQKMQFDKEQFFRNVCAIVAAIHAQGYVHADIHRGNIMVKSDNPDEPFVIDFDSAERIGSEISRQSKYINYLQNRIFEPKVDMVFLLSLRKQLQLDGSILAYYGGYTHAAGCNVDTCGLTTGDAMDRVC</sequence>
<dbReference type="Pfam" id="PF00069">
    <property type="entry name" value="Pkinase"/>
    <property type="match status" value="1"/>
</dbReference>
<dbReference type="SUPFAM" id="SSF56112">
    <property type="entry name" value="Protein kinase-like (PK-like)"/>
    <property type="match status" value="1"/>
</dbReference>
<dbReference type="GO" id="GO:0005524">
    <property type="term" value="F:ATP binding"/>
    <property type="evidence" value="ECO:0007669"/>
    <property type="project" value="InterPro"/>
</dbReference>
<accession>A0A1Y1WMT0</accession>
<name>A0A1Y1WMT0_9FUNG</name>
<comment type="caution">
    <text evidence="2">The sequence shown here is derived from an EMBL/GenBank/DDBJ whole genome shotgun (WGS) entry which is preliminary data.</text>
</comment>
<keyword evidence="3" id="KW-1185">Reference proteome</keyword>
<reference evidence="2 3" key="1">
    <citation type="submission" date="2016-07" db="EMBL/GenBank/DDBJ databases">
        <title>Pervasive Adenine N6-methylation of Active Genes in Fungi.</title>
        <authorList>
            <consortium name="DOE Joint Genome Institute"/>
            <person name="Mondo S.J."/>
            <person name="Dannebaum R.O."/>
            <person name="Kuo R.C."/>
            <person name="Labutti K."/>
            <person name="Haridas S."/>
            <person name="Kuo A."/>
            <person name="Salamov A."/>
            <person name="Ahrendt S.R."/>
            <person name="Lipzen A."/>
            <person name="Sullivan W."/>
            <person name="Andreopoulos W.B."/>
            <person name="Clum A."/>
            <person name="Lindquist E."/>
            <person name="Daum C."/>
            <person name="Ramamoorthy G.K."/>
            <person name="Gryganskyi A."/>
            <person name="Culley D."/>
            <person name="Magnuson J.K."/>
            <person name="James T.Y."/>
            <person name="O'Malley M.A."/>
            <person name="Stajich J.E."/>
            <person name="Spatafora J.W."/>
            <person name="Visel A."/>
            <person name="Grigoriev I.V."/>
        </authorList>
    </citation>
    <scope>NUCLEOTIDE SEQUENCE [LARGE SCALE GENOMIC DNA]</scope>
    <source>
        <strain evidence="2 3">ATCC 12442</strain>
    </source>
</reference>
<protein>
    <recommendedName>
        <fullName evidence="1">Protein kinase domain-containing protein</fullName>
    </recommendedName>
</protein>
<feature type="domain" description="Protein kinase" evidence="1">
    <location>
        <begin position="1"/>
        <end position="254"/>
    </location>
</feature>
<dbReference type="AlphaFoldDB" id="A0A1Y1WMT0"/>
<evidence type="ECO:0000313" key="2">
    <source>
        <dbReference type="EMBL" id="ORX74782.1"/>
    </source>
</evidence>
<dbReference type="InterPro" id="IPR000719">
    <property type="entry name" value="Prot_kinase_dom"/>
</dbReference>
<gene>
    <name evidence="2" type="ORF">DL89DRAFT_22837</name>
</gene>
<dbReference type="RefSeq" id="XP_040747993.1">
    <property type="nucleotide sequence ID" value="XM_040884873.1"/>
</dbReference>
<evidence type="ECO:0000259" key="1">
    <source>
        <dbReference type="PROSITE" id="PS50011"/>
    </source>
</evidence>
<organism evidence="2 3">
    <name type="scientific">Linderina pennispora</name>
    <dbReference type="NCBI Taxonomy" id="61395"/>
    <lineage>
        <taxon>Eukaryota</taxon>
        <taxon>Fungi</taxon>
        <taxon>Fungi incertae sedis</taxon>
        <taxon>Zoopagomycota</taxon>
        <taxon>Kickxellomycotina</taxon>
        <taxon>Kickxellomycetes</taxon>
        <taxon>Kickxellales</taxon>
        <taxon>Kickxellaceae</taxon>
        <taxon>Linderina</taxon>
    </lineage>
</organism>
<dbReference type="GO" id="GO:0004672">
    <property type="term" value="F:protein kinase activity"/>
    <property type="evidence" value="ECO:0007669"/>
    <property type="project" value="InterPro"/>
</dbReference>
<dbReference type="InterPro" id="IPR011009">
    <property type="entry name" value="Kinase-like_dom_sf"/>
</dbReference>
<dbReference type="OrthoDB" id="4062651at2759"/>
<dbReference type="EMBL" id="MCFD01000001">
    <property type="protein sequence ID" value="ORX74782.1"/>
    <property type="molecule type" value="Genomic_DNA"/>
</dbReference>
<dbReference type="Proteomes" id="UP000193922">
    <property type="component" value="Unassembled WGS sequence"/>
</dbReference>
<evidence type="ECO:0000313" key="3">
    <source>
        <dbReference type="Proteomes" id="UP000193922"/>
    </source>
</evidence>
<proteinExistence type="predicted"/>
<dbReference type="Gene3D" id="1.10.510.10">
    <property type="entry name" value="Transferase(Phosphotransferase) domain 1"/>
    <property type="match status" value="1"/>
</dbReference>